<dbReference type="InterPro" id="IPR009061">
    <property type="entry name" value="DNA-bd_dom_put_sf"/>
</dbReference>
<dbReference type="RefSeq" id="WP_350347209.1">
    <property type="nucleotide sequence ID" value="NZ_CP158374.1"/>
</dbReference>
<protein>
    <submittedName>
        <fullName evidence="2">Helix-turn-helix domain-containing protein</fullName>
    </submittedName>
</protein>
<feature type="domain" description="Helix-turn-helix" evidence="1">
    <location>
        <begin position="12"/>
        <end position="63"/>
    </location>
</feature>
<dbReference type="AlphaFoldDB" id="A0AAU7W6X6"/>
<dbReference type="SUPFAM" id="SSF46955">
    <property type="entry name" value="Putative DNA-binding domain"/>
    <property type="match status" value="1"/>
</dbReference>
<dbReference type="InterPro" id="IPR010093">
    <property type="entry name" value="SinI_DNA-bd"/>
</dbReference>
<sequence length="97" mass="10583">MTNPGSGEIGRFLSVADAAELLSVDVATVDGLIRSGELPAIRVGDHGPWRVERTQLELWIQDRYEDTRRHAAWQEGEFSAVLDLSGAGVVSPLRPVD</sequence>
<dbReference type="GO" id="GO:0003677">
    <property type="term" value="F:DNA binding"/>
    <property type="evidence" value="ECO:0007669"/>
    <property type="project" value="InterPro"/>
</dbReference>
<evidence type="ECO:0000313" key="2">
    <source>
        <dbReference type="EMBL" id="XBX81187.1"/>
    </source>
</evidence>
<reference evidence="2" key="1">
    <citation type="submission" date="2024-05" db="EMBL/GenBank/DDBJ databases">
        <authorList>
            <person name="Yu L."/>
        </authorList>
    </citation>
    <scope>NUCLEOTIDE SEQUENCE</scope>
    <source>
        <strain evidence="2">G08B096</strain>
    </source>
</reference>
<dbReference type="Pfam" id="PF12728">
    <property type="entry name" value="HTH_17"/>
    <property type="match status" value="1"/>
</dbReference>
<accession>A0AAU7W6X6</accession>
<name>A0AAU7W6X6_9MICO</name>
<organism evidence="2">
    <name type="scientific">Agromyces sp. G08B096</name>
    <dbReference type="NCBI Taxonomy" id="3156399"/>
    <lineage>
        <taxon>Bacteria</taxon>
        <taxon>Bacillati</taxon>
        <taxon>Actinomycetota</taxon>
        <taxon>Actinomycetes</taxon>
        <taxon>Micrococcales</taxon>
        <taxon>Microbacteriaceae</taxon>
        <taxon>Agromyces</taxon>
    </lineage>
</organism>
<dbReference type="InterPro" id="IPR041657">
    <property type="entry name" value="HTH_17"/>
</dbReference>
<proteinExistence type="predicted"/>
<evidence type="ECO:0000259" key="1">
    <source>
        <dbReference type="Pfam" id="PF12728"/>
    </source>
</evidence>
<dbReference type="EMBL" id="CP158374">
    <property type="protein sequence ID" value="XBX81187.1"/>
    <property type="molecule type" value="Genomic_DNA"/>
</dbReference>
<gene>
    <name evidence="2" type="ORF">ABIQ69_11270</name>
</gene>
<dbReference type="NCBIfam" id="TIGR01764">
    <property type="entry name" value="excise"/>
    <property type="match status" value="1"/>
</dbReference>